<dbReference type="WBParaSite" id="DME_0000257101-mRNA-1">
    <property type="protein sequence ID" value="DME_0000257101-mRNA-1"/>
    <property type="gene ID" value="DME_0000257101"/>
</dbReference>
<sequence>MLRAMVPVTLCRSATFIDTPIRESVENLGGSYIAEPQTYIRRYATQTPAYTVAYENYVNPSYVHYSNAKQHDSSDKALKFARELRDQGLTRTQRIANAFQESHIRSTVPPQTIESVYRVCVRILCFG</sequence>
<proteinExistence type="predicted"/>
<evidence type="ECO:0000313" key="2">
    <source>
        <dbReference type="Proteomes" id="UP000038040"/>
    </source>
</evidence>
<evidence type="ECO:0000313" key="4">
    <source>
        <dbReference type="WBParaSite" id="DME_0000257101-mRNA-1"/>
    </source>
</evidence>
<reference evidence="4" key="1">
    <citation type="submission" date="2017-02" db="UniProtKB">
        <authorList>
            <consortium name="WormBaseParasite"/>
        </authorList>
    </citation>
    <scope>IDENTIFICATION</scope>
</reference>
<keyword evidence="3" id="KW-1185">Reference proteome</keyword>
<organism evidence="2 4">
    <name type="scientific">Dracunculus medinensis</name>
    <name type="common">Guinea worm</name>
    <dbReference type="NCBI Taxonomy" id="318479"/>
    <lineage>
        <taxon>Eukaryota</taxon>
        <taxon>Metazoa</taxon>
        <taxon>Ecdysozoa</taxon>
        <taxon>Nematoda</taxon>
        <taxon>Chromadorea</taxon>
        <taxon>Rhabditida</taxon>
        <taxon>Spirurina</taxon>
        <taxon>Dracunculoidea</taxon>
        <taxon>Dracunculidae</taxon>
        <taxon>Dracunculus</taxon>
    </lineage>
</organism>
<dbReference type="OrthoDB" id="5859844at2759"/>
<protein>
    <submittedName>
        <fullName evidence="1 4">Uncharacterized protein</fullName>
    </submittedName>
</protein>
<dbReference type="Proteomes" id="UP000038040">
    <property type="component" value="Unplaced"/>
</dbReference>
<dbReference type="AlphaFoldDB" id="A0A0N4U6L3"/>
<name>A0A0N4U6L3_DRAME</name>
<dbReference type="STRING" id="318479.A0A0N4U6L3"/>
<dbReference type="Proteomes" id="UP000274756">
    <property type="component" value="Unassembled WGS sequence"/>
</dbReference>
<evidence type="ECO:0000313" key="1">
    <source>
        <dbReference type="EMBL" id="VDN56958.1"/>
    </source>
</evidence>
<reference evidence="1 3" key="2">
    <citation type="submission" date="2018-11" db="EMBL/GenBank/DDBJ databases">
        <authorList>
            <consortium name="Pathogen Informatics"/>
        </authorList>
    </citation>
    <scope>NUCLEOTIDE SEQUENCE [LARGE SCALE GENOMIC DNA]</scope>
</reference>
<gene>
    <name evidence="1" type="ORF">DME_LOCUS6931</name>
</gene>
<accession>A0A0N4U6L3</accession>
<dbReference type="EMBL" id="UYYG01001157">
    <property type="protein sequence ID" value="VDN56958.1"/>
    <property type="molecule type" value="Genomic_DNA"/>
</dbReference>
<evidence type="ECO:0000313" key="3">
    <source>
        <dbReference type="Proteomes" id="UP000274756"/>
    </source>
</evidence>